<dbReference type="SUPFAM" id="SSF109604">
    <property type="entry name" value="HD-domain/PDEase-like"/>
    <property type="match status" value="1"/>
</dbReference>
<accession>A0ABW0QTC4</accession>
<name>A0ABW0QTC4_9GAMM</name>
<dbReference type="PANTHER" id="PTHR43155">
    <property type="entry name" value="CYCLIC DI-GMP PHOSPHODIESTERASE PA4108-RELATED"/>
    <property type="match status" value="1"/>
</dbReference>
<comment type="caution">
    <text evidence="3">The sequence shown here is derived from an EMBL/GenBank/DDBJ whole genome shotgun (WGS) entry which is preliminary data.</text>
</comment>
<dbReference type="InterPro" id="IPR021812">
    <property type="entry name" value="DUF3391"/>
</dbReference>
<sequence>MSGADRPRPVPAGSAALRQHATLFSNRGTAAGEARPSALHSVAPKATRRRRAKVGLKYRRQRPIGREADFAGGQRDVETRRAMRSKGTRAAIIRSRGHCGFSAGMCDKWIHRAMQSSLKKVDIARLRKGMFIHKICGKWLDHPFWRGSFLIADEKTLEKLRSFGCREVWIDTGKGLDVESAPPGPASRVDSQDGGVVRKRKAPAGLPAEARTDFASEVVRAELIRDRAKAAVISLFGEARMGKALNMDGAVDVVDEISRSITRNVAAILSVLRLKEKDDYTYLHSVAVCALMMALGRQLGIEGEALQDLGLAGLFHDIGKIGVPDAVLNKPGRLDEEEFAAVRKHPQLGWDILRNQLEVSPTVLDVCLHHHERCDATGYPHKLSGDALTRAARMGAICDVYDAVTSERCYKKGWEPADAIRRMAEWQDGHFDRDIFHAFVKMIGIYPVGTLVRLNSGRLAIVLNQSEKSSLKPTVKVFYSTRFDTHVPAGLLDLADASDAIVGVEDHAKWNFNIPMLMRN</sequence>
<dbReference type="Pfam" id="PF11871">
    <property type="entry name" value="DUF3391"/>
    <property type="match status" value="1"/>
</dbReference>
<dbReference type="EMBL" id="JBHSNF010000005">
    <property type="protein sequence ID" value="MFC5527708.1"/>
    <property type="molecule type" value="Genomic_DNA"/>
</dbReference>
<dbReference type="Pfam" id="PF13487">
    <property type="entry name" value="HD_5"/>
    <property type="match status" value="1"/>
</dbReference>
<organism evidence="3 4">
    <name type="scientific">Rhodanobacter ginsengisoli</name>
    <dbReference type="NCBI Taxonomy" id="418646"/>
    <lineage>
        <taxon>Bacteria</taxon>
        <taxon>Pseudomonadati</taxon>
        <taxon>Pseudomonadota</taxon>
        <taxon>Gammaproteobacteria</taxon>
        <taxon>Lysobacterales</taxon>
        <taxon>Rhodanobacteraceae</taxon>
        <taxon>Rhodanobacter</taxon>
    </lineage>
</organism>
<evidence type="ECO:0000313" key="3">
    <source>
        <dbReference type="EMBL" id="MFC5527708.1"/>
    </source>
</evidence>
<dbReference type="InterPro" id="IPR037522">
    <property type="entry name" value="HD_GYP_dom"/>
</dbReference>
<dbReference type="PROSITE" id="PS51832">
    <property type="entry name" value="HD_GYP"/>
    <property type="match status" value="1"/>
</dbReference>
<dbReference type="Proteomes" id="UP001596114">
    <property type="component" value="Unassembled WGS sequence"/>
</dbReference>
<feature type="region of interest" description="Disordered" evidence="1">
    <location>
        <begin position="28"/>
        <end position="51"/>
    </location>
</feature>
<evidence type="ECO:0000313" key="4">
    <source>
        <dbReference type="Proteomes" id="UP001596114"/>
    </source>
</evidence>
<protein>
    <submittedName>
        <fullName evidence="3">HD-GYP domain-containing protein</fullName>
    </submittedName>
</protein>
<feature type="domain" description="HD-GYP" evidence="2">
    <location>
        <begin position="259"/>
        <end position="455"/>
    </location>
</feature>
<evidence type="ECO:0000259" key="2">
    <source>
        <dbReference type="PROSITE" id="PS51832"/>
    </source>
</evidence>
<dbReference type="CDD" id="cd00077">
    <property type="entry name" value="HDc"/>
    <property type="match status" value="1"/>
</dbReference>
<dbReference type="SMART" id="SM00471">
    <property type="entry name" value="HDc"/>
    <property type="match status" value="1"/>
</dbReference>
<dbReference type="RefSeq" id="WP_377322565.1">
    <property type="nucleotide sequence ID" value="NZ_JBHSNF010000005.1"/>
</dbReference>
<evidence type="ECO:0000256" key="1">
    <source>
        <dbReference type="SAM" id="MobiDB-lite"/>
    </source>
</evidence>
<dbReference type="Gene3D" id="1.10.3210.10">
    <property type="entry name" value="Hypothetical protein af1432"/>
    <property type="match status" value="1"/>
</dbReference>
<dbReference type="PANTHER" id="PTHR43155:SF2">
    <property type="entry name" value="CYCLIC DI-GMP PHOSPHODIESTERASE PA4108"/>
    <property type="match status" value="1"/>
</dbReference>
<reference evidence="4" key="1">
    <citation type="journal article" date="2019" name="Int. J. Syst. Evol. Microbiol.">
        <title>The Global Catalogue of Microorganisms (GCM) 10K type strain sequencing project: providing services to taxonomists for standard genome sequencing and annotation.</title>
        <authorList>
            <consortium name="The Broad Institute Genomics Platform"/>
            <consortium name="The Broad Institute Genome Sequencing Center for Infectious Disease"/>
            <person name="Wu L."/>
            <person name="Ma J."/>
        </authorList>
    </citation>
    <scope>NUCLEOTIDE SEQUENCE [LARGE SCALE GENOMIC DNA]</scope>
    <source>
        <strain evidence="4">CGMCC 1.16619</strain>
    </source>
</reference>
<dbReference type="InterPro" id="IPR003607">
    <property type="entry name" value="HD/PDEase_dom"/>
</dbReference>
<keyword evidence="4" id="KW-1185">Reference proteome</keyword>
<gene>
    <name evidence="3" type="ORF">ACFPPA_18335</name>
</gene>
<proteinExistence type="predicted"/>